<proteinExistence type="predicted"/>
<evidence type="ECO:0000313" key="3">
    <source>
        <dbReference type="Proteomes" id="UP000077521"/>
    </source>
</evidence>
<comment type="caution">
    <text evidence="2">The sequence shown here is derived from an EMBL/GenBank/DDBJ whole genome shotgun (WGS) entry which is preliminary data.</text>
</comment>
<reference evidence="2" key="1">
    <citation type="submission" date="2016-04" db="EMBL/GenBank/DDBJ databases">
        <authorList>
            <person name="Nguyen H.D."/>
            <person name="Samba Siva P."/>
            <person name="Cullis J."/>
            <person name="Levesque C.A."/>
            <person name="Hambleton S."/>
        </authorList>
    </citation>
    <scope>NUCLEOTIDE SEQUENCE</scope>
    <source>
        <strain evidence="2">DAOMC 236416</strain>
    </source>
</reference>
<keyword evidence="3" id="KW-1185">Reference proteome</keyword>
<dbReference type="AlphaFoldDB" id="A0A8T8SF78"/>
<accession>A0A8T8SF78</accession>
<organism evidence="2 3">
    <name type="scientific">Tilletia indica</name>
    <dbReference type="NCBI Taxonomy" id="43049"/>
    <lineage>
        <taxon>Eukaryota</taxon>
        <taxon>Fungi</taxon>
        <taxon>Dikarya</taxon>
        <taxon>Basidiomycota</taxon>
        <taxon>Ustilaginomycotina</taxon>
        <taxon>Exobasidiomycetes</taxon>
        <taxon>Tilletiales</taxon>
        <taxon>Tilletiaceae</taxon>
        <taxon>Tilletia</taxon>
    </lineage>
</organism>
<reference evidence="2" key="2">
    <citation type="journal article" date="2019" name="IMA Fungus">
        <title>Genome sequencing and comparison of five Tilletia species to identify candidate genes for the detection of regulated species infecting wheat.</title>
        <authorList>
            <person name="Nguyen H.D.T."/>
            <person name="Sultana T."/>
            <person name="Kesanakurti P."/>
            <person name="Hambleton S."/>
        </authorList>
    </citation>
    <scope>NUCLEOTIDE SEQUENCE</scope>
    <source>
        <strain evidence="2">DAOMC 236416</strain>
    </source>
</reference>
<sequence>VRYVKIRRTTGTAQTVRRGGKTTAGDLMMKAKVRCAKIKVRDILETAWPVRRDEDSAQLSGRTQQYKRQGVNTDGKARETTVTAQRAGAARRSTTRSGTGRWQLRRPSAAASRRGIENRKTNVGRPKVRYVNTRKTTGTAQTVRRGGKTTAGDLTAKAKCPAGTGRGGRKTLIRRIGAGGPRSATHRGNLGLARQGTVTSQGAWRVKVEWFKTCSTAGTVQTVRRGGETTAGDLQGEVKVVREEVQEGMRSYEGTADQGPLATGTASAGASELRLGSDKTDID</sequence>
<feature type="compositionally biased region" description="Low complexity" evidence="1">
    <location>
        <begin position="86"/>
        <end position="101"/>
    </location>
</feature>
<feature type="region of interest" description="Disordered" evidence="1">
    <location>
        <begin position="248"/>
        <end position="283"/>
    </location>
</feature>
<evidence type="ECO:0000256" key="1">
    <source>
        <dbReference type="SAM" id="MobiDB-lite"/>
    </source>
</evidence>
<evidence type="ECO:0000313" key="2">
    <source>
        <dbReference type="EMBL" id="KAE8238893.1"/>
    </source>
</evidence>
<dbReference type="EMBL" id="LWDF02001395">
    <property type="protein sequence ID" value="KAE8238893.1"/>
    <property type="molecule type" value="Genomic_DNA"/>
</dbReference>
<gene>
    <name evidence="2" type="ORF">A4X13_0g8336</name>
</gene>
<dbReference type="Proteomes" id="UP000077521">
    <property type="component" value="Unassembled WGS sequence"/>
</dbReference>
<feature type="region of interest" description="Disordered" evidence="1">
    <location>
        <begin position="55"/>
        <end position="114"/>
    </location>
</feature>
<name>A0A8T8SF78_9BASI</name>
<feature type="non-terminal residue" evidence="2">
    <location>
        <position position="1"/>
    </location>
</feature>
<protein>
    <submittedName>
        <fullName evidence="2">Uncharacterized protein</fullName>
    </submittedName>
</protein>
<feature type="compositionally biased region" description="Polar residues" evidence="1">
    <location>
        <begin position="57"/>
        <end position="72"/>
    </location>
</feature>